<feature type="transmembrane region" description="Helical" evidence="1">
    <location>
        <begin position="265"/>
        <end position="282"/>
    </location>
</feature>
<feature type="transmembrane region" description="Helical" evidence="1">
    <location>
        <begin position="236"/>
        <end position="253"/>
    </location>
</feature>
<dbReference type="GO" id="GO:0016747">
    <property type="term" value="F:acyltransferase activity, transferring groups other than amino-acyl groups"/>
    <property type="evidence" value="ECO:0007669"/>
    <property type="project" value="InterPro"/>
</dbReference>
<comment type="caution">
    <text evidence="3">The sequence shown here is derived from an EMBL/GenBank/DDBJ whole genome shotgun (WGS) entry which is preliminary data.</text>
</comment>
<feature type="transmembrane region" description="Helical" evidence="1">
    <location>
        <begin position="38"/>
        <end position="60"/>
    </location>
</feature>
<accession>A0A545T3H1</accession>
<evidence type="ECO:0000313" key="4">
    <source>
        <dbReference type="Proteomes" id="UP000319732"/>
    </source>
</evidence>
<feature type="domain" description="Acyltransferase 3" evidence="2">
    <location>
        <begin position="7"/>
        <end position="317"/>
    </location>
</feature>
<dbReference type="GO" id="GO:0016020">
    <property type="term" value="C:membrane"/>
    <property type="evidence" value="ECO:0007669"/>
    <property type="project" value="TreeGrafter"/>
</dbReference>
<keyword evidence="3" id="KW-0808">Transferase</keyword>
<keyword evidence="1" id="KW-0812">Transmembrane</keyword>
<dbReference type="PANTHER" id="PTHR23028:SF53">
    <property type="entry name" value="ACYL_TRANSF_3 DOMAIN-CONTAINING PROTEIN"/>
    <property type="match status" value="1"/>
</dbReference>
<organism evidence="3 4">
    <name type="scientific">Exilibacterium tricleocarpae</name>
    <dbReference type="NCBI Taxonomy" id="2591008"/>
    <lineage>
        <taxon>Bacteria</taxon>
        <taxon>Pseudomonadati</taxon>
        <taxon>Pseudomonadota</taxon>
        <taxon>Gammaproteobacteria</taxon>
        <taxon>Cellvibrionales</taxon>
        <taxon>Cellvibrionaceae</taxon>
        <taxon>Exilibacterium</taxon>
    </lineage>
</organism>
<feature type="transmembrane region" description="Helical" evidence="1">
    <location>
        <begin position="302"/>
        <end position="322"/>
    </location>
</feature>
<evidence type="ECO:0000259" key="2">
    <source>
        <dbReference type="Pfam" id="PF01757"/>
    </source>
</evidence>
<keyword evidence="1" id="KW-0472">Membrane</keyword>
<feature type="transmembrane region" description="Helical" evidence="1">
    <location>
        <begin position="129"/>
        <end position="148"/>
    </location>
</feature>
<feature type="transmembrane region" description="Helical" evidence="1">
    <location>
        <begin position="81"/>
        <end position="99"/>
    </location>
</feature>
<dbReference type="Proteomes" id="UP000319732">
    <property type="component" value="Unassembled WGS sequence"/>
</dbReference>
<feature type="transmembrane region" description="Helical" evidence="1">
    <location>
        <begin position="7"/>
        <end position="26"/>
    </location>
</feature>
<evidence type="ECO:0000256" key="1">
    <source>
        <dbReference type="SAM" id="Phobius"/>
    </source>
</evidence>
<name>A0A545T3H1_9GAMM</name>
<dbReference type="Pfam" id="PF01757">
    <property type="entry name" value="Acyl_transf_3"/>
    <property type="match status" value="1"/>
</dbReference>
<feature type="transmembrane region" description="Helical" evidence="1">
    <location>
        <begin position="155"/>
        <end position="172"/>
    </location>
</feature>
<dbReference type="EMBL" id="VHSG01000020">
    <property type="protein sequence ID" value="TQV71767.1"/>
    <property type="molecule type" value="Genomic_DNA"/>
</dbReference>
<dbReference type="PANTHER" id="PTHR23028">
    <property type="entry name" value="ACETYLTRANSFERASE"/>
    <property type="match status" value="1"/>
</dbReference>
<sequence length="354" mass="41082">MNSHRIYTLDVLRIFAALWVFLYHLTAMSDRAAHYEEIVWFTKFGFLGVPLFFMISGFVICNSTINRSFWEFSVSRFTRLYPTYWAAMIFTTAIVYILVGDKSPISLAQFLTNLTMLNDYLRVSDIDPVYWTLHIELQFYAWTALLLALNWLHKAHLWLVAWLSVTLLYLVVQQPFFMSWFISPAYSCYLIAGVVFFLASRHGFTRFYTILLALSFSIAIYYLPQQFENKAIPVQSVDYVWGGLLIAAFYLIFTGISQGKLNMKPFWGITFLSGISYPLYLVHHRAGRHLFYEYIESTDPYLLLFMILATMVSVSSVLYLAVDKNLSGKLRRRLLALPQKINKSRTDDIPTTTG</sequence>
<gene>
    <name evidence="3" type="ORF">FKG94_19155</name>
</gene>
<dbReference type="GO" id="GO:0009103">
    <property type="term" value="P:lipopolysaccharide biosynthetic process"/>
    <property type="evidence" value="ECO:0007669"/>
    <property type="project" value="TreeGrafter"/>
</dbReference>
<keyword evidence="4" id="KW-1185">Reference proteome</keyword>
<dbReference type="OrthoDB" id="9767863at2"/>
<keyword evidence="1" id="KW-1133">Transmembrane helix</keyword>
<keyword evidence="3" id="KW-0012">Acyltransferase</keyword>
<proteinExistence type="predicted"/>
<dbReference type="InterPro" id="IPR002656">
    <property type="entry name" value="Acyl_transf_3_dom"/>
</dbReference>
<evidence type="ECO:0000313" key="3">
    <source>
        <dbReference type="EMBL" id="TQV71767.1"/>
    </source>
</evidence>
<feature type="transmembrane region" description="Helical" evidence="1">
    <location>
        <begin position="178"/>
        <end position="200"/>
    </location>
</feature>
<dbReference type="AlphaFoldDB" id="A0A545T3H1"/>
<dbReference type="InterPro" id="IPR050879">
    <property type="entry name" value="Acyltransferase_3"/>
</dbReference>
<reference evidence="3 4" key="1">
    <citation type="submission" date="2019-06" db="EMBL/GenBank/DDBJ databases">
        <title>Whole genome sequence for Cellvibrionaceae sp. R142.</title>
        <authorList>
            <person name="Wang G."/>
        </authorList>
    </citation>
    <scope>NUCLEOTIDE SEQUENCE [LARGE SCALE GENOMIC DNA]</scope>
    <source>
        <strain evidence="3 4">R142</strain>
    </source>
</reference>
<protein>
    <submittedName>
        <fullName evidence="3">Acyltransferase</fullName>
    </submittedName>
</protein>
<dbReference type="RefSeq" id="WP_142928543.1">
    <property type="nucleotide sequence ID" value="NZ_ML660099.1"/>
</dbReference>
<feature type="transmembrane region" description="Helical" evidence="1">
    <location>
        <begin position="207"/>
        <end position="224"/>
    </location>
</feature>